<feature type="coiled-coil region" evidence="11">
    <location>
        <begin position="94"/>
        <end position="121"/>
    </location>
</feature>
<protein>
    <recommendedName>
        <fullName evidence="10">Sensitive to high expression protein 9, mitochondrial</fullName>
    </recommendedName>
</protein>
<gene>
    <name evidence="13" type="ORF">BCV70DRAFT_159578</name>
</gene>
<feature type="coiled-coil region" evidence="11">
    <location>
        <begin position="31"/>
        <end position="58"/>
    </location>
</feature>
<feature type="transmembrane region" description="Helical" evidence="10">
    <location>
        <begin position="150"/>
        <end position="170"/>
    </location>
</feature>
<dbReference type="InterPro" id="IPR008839">
    <property type="entry name" value="MDM33_fungi"/>
</dbReference>
<dbReference type="Pfam" id="PF05546">
    <property type="entry name" value="She9_MDM33"/>
    <property type="match status" value="1"/>
</dbReference>
<keyword evidence="2 10" id="KW-0812">Transmembrane</keyword>
<evidence type="ECO:0000256" key="1">
    <source>
        <dbReference type="ARBA" id="ARBA00007472"/>
    </source>
</evidence>
<evidence type="ECO:0000256" key="7">
    <source>
        <dbReference type="ARBA" id="ARBA00023128"/>
    </source>
</evidence>
<sequence length="328" mass="36217">MESSTSALSSVRSRISDLSSQWNTYSGYTAVEELKARITLLEDELDQVRQTAAEAKREYLSSVSTRSAQQKELNDLLARKNVWTEDDLSRYTQLLRLEHQLNKAESEAEQNLDSKEKLVQDTFDNLMKTVLLRYHEEQTWSDRVRTLSTWGSFAVAGLNAFLFILAILLVEPYKRKRLAQTFETRLIKGEEQSRALILSSISEFEAKLDSALGGTNIYTNTGTGSETVASASTSPSTWEASSPATEQLDTQTPQIAFSDSEFFETSVSAEQTADPETLPTTPTPTQPQPTLLAPPTSKREEERLVFASTVGVVVGAALSILIGACLGS</sequence>
<dbReference type="Proteomes" id="UP000246740">
    <property type="component" value="Unassembled WGS sequence"/>
</dbReference>
<dbReference type="InParanoid" id="A0A317XTE8"/>
<dbReference type="FunCoup" id="A0A317XTE8">
    <property type="interactions" value="56"/>
</dbReference>
<keyword evidence="5 10" id="KW-1133">Transmembrane helix</keyword>
<dbReference type="GO" id="GO:0005743">
    <property type="term" value="C:mitochondrial inner membrane"/>
    <property type="evidence" value="ECO:0007669"/>
    <property type="project" value="UniProtKB-SubCell"/>
</dbReference>
<evidence type="ECO:0000256" key="4">
    <source>
        <dbReference type="ARBA" id="ARBA00022946"/>
    </source>
</evidence>
<name>A0A317XTE8_9BASI</name>
<keyword evidence="8 10" id="KW-0472">Membrane</keyword>
<evidence type="ECO:0000256" key="12">
    <source>
        <dbReference type="SAM" id="MobiDB-lite"/>
    </source>
</evidence>
<proteinExistence type="inferred from homology"/>
<evidence type="ECO:0000256" key="8">
    <source>
        <dbReference type="ARBA" id="ARBA00023136"/>
    </source>
</evidence>
<comment type="similarity">
    <text evidence="1 10">Belongs to the SHE9 family.</text>
</comment>
<keyword evidence="6 11" id="KW-0175">Coiled coil</keyword>
<keyword evidence="3 10" id="KW-0999">Mitochondrion inner membrane</keyword>
<accession>A0A317XTE8</accession>
<dbReference type="EMBL" id="KZ819191">
    <property type="protein sequence ID" value="PWZ01170.1"/>
    <property type="molecule type" value="Genomic_DNA"/>
</dbReference>
<feature type="compositionally biased region" description="Polar residues" evidence="12">
    <location>
        <begin position="225"/>
        <end position="248"/>
    </location>
</feature>
<evidence type="ECO:0000256" key="3">
    <source>
        <dbReference type="ARBA" id="ARBA00022792"/>
    </source>
</evidence>
<evidence type="ECO:0000256" key="5">
    <source>
        <dbReference type="ARBA" id="ARBA00022989"/>
    </source>
</evidence>
<organism evidence="13 14">
    <name type="scientific">Testicularia cyperi</name>
    <dbReference type="NCBI Taxonomy" id="1882483"/>
    <lineage>
        <taxon>Eukaryota</taxon>
        <taxon>Fungi</taxon>
        <taxon>Dikarya</taxon>
        <taxon>Basidiomycota</taxon>
        <taxon>Ustilaginomycotina</taxon>
        <taxon>Ustilaginomycetes</taxon>
        <taxon>Ustilaginales</taxon>
        <taxon>Anthracoideaceae</taxon>
        <taxon>Testicularia</taxon>
    </lineage>
</organism>
<comment type="subunit">
    <text evidence="10">Homooligomer.</text>
</comment>
<evidence type="ECO:0000256" key="2">
    <source>
        <dbReference type="ARBA" id="ARBA00022692"/>
    </source>
</evidence>
<keyword evidence="4 10" id="KW-0809">Transit peptide</keyword>
<evidence type="ECO:0000313" key="13">
    <source>
        <dbReference type="EMBL" id="PWZ01170.1"/>
    </source>
</evidence>
<evidence type="ECO:0000256" key="10">
    <source>
        <dbReference type="RuleBase" id="RU364128"/>
    </source>
</evidence>
<evidence type="ECO:0000313" key="14">
    <source>
        <dbReference type="Proteomes" id="UP000246740"/>
    </source>
</evidence>
<keyword evidence="14" id="KW-1185">Reference proteome</keyword>
<comment type="function">
    <text evidence="9">Required for the maintenance of the structure of the mitochondrial inner membrane. Involved in mitochondrial morphology. Causes growth arrest when highly overexpressed.</text>
</comment>
<feature type="transmembrane region" description="Helical" evidence="10">
    <location>
        <begin position="304"/>
        <end position="324"/>
    </location>
</feature>
<keyword evidence="7 10" id="KW-0496">Mitochondrion</keyword>
<dbReference type="GO" id="GO:0007007">
    <property type="term" value="P:inner mitochondrial membrane organization"/>
    <property type="evidence" value="ECO:0007669"/>
    <property type="project" value="TreeGrafter"/>
</dbReference>
<evidence type="ECO:0000256" key="6">
    <source>
        <dbReference type="ARBA" id="ARBA00023054"/>
    </source>
</evidence>
<feature type="region of interest" description="Disordered" evidence="12">
    <location>
        <begin position="266"/>
        <end position="298"/>
    </location>
</feature>
<dbReference type="PANTHER" id="PTHR31961:SF3">
    <property type="entry name" value="SENSITIVE TO HIGH EXPRESSION PROTEIN 9, MITOCHONDRIAL"/>
    <property type="match status" value="1"/>
</dbReference>
<dbReference type="AlphaFoldDB" id="A0A317XTE8"/>
<evidence type="ECO:0000256" key="11">
    <source>
        <dbReference type="SAM" id="Coils"/>
    </source>
</evidence>
<reference evidence="13 14" key="1">
    <citation type="journal article" date="2018" name="Mol. Biol. Evol.">
        <title>Broad Genomic Sampling Reveals a Smut Pathogenic Ancestry of the Fungal Clade Ustilaginomycotina.</title>
        <authorList>
            <person name="Kijpornyongpan T."/>
            <person name="Mondo S.J."/>
            <person name="Barry K."/>
            <person name="Sandor L."/>
            <person name="Lee J."/>
            <person name="Lipzen A."/>
            <person name="Pangilinan J."/>
            <person name="LaButti K."/>
            <person name="Hainaut M."/>
            <person name="Henrissat B."/>
            <person name="Grigoriev I.V."/>
            <person name="Spatafora J.W."/>
            <person name="Aime M.C."/>
        </authorList>
    </citation>
    <scope>NUCLEOTIDE SEQUENCE [LARGE SCALE GENOMIC DNA]</scope>
    <source>
        <strain evidence="13 14">MCA 3645</strain>
    </source>
</reference>
<dbReference type="PANTHER" id="PTHR31961">
    <property type="entry name" value="SENSITIVE TO HIGH EXPRESSION PROTEIN 9, MITOCHONDRIAL"/>
    <property type="match status" value="1"/>
</dbReference>
<comment type="subcellular location">
    <subcellularLocation>
        <location evidence="10">Mitochondrion inner membrane</location>
        <topology evidence="10">Multi-pass membrane protein</topology>
    </subcellularLocation>
</comment>
<evidence type="ECO:0000256" key="9">
    <source>
        <dbReference type="ARBA" id="ARBA00024807"/>
    </source>
</evidence>
<dbReference type="OrthoDB" id="5595506at2759"/>
<feature type="region of interest" description="Disordered" evidence="12">
    <location>
        <begin position="219"/>
        <end position="248"/>
    </location>
</feature>